<accession>G0NTE2</accession>
<dbReference type="Proteomes" id="UP000008068">
    <property type="component" value="Unassembled WGS sequence"/>
</dbReference>
<sequence>MKETVLDRFGKDETPADPIEERPFREGIIHQMKLNKDLENKYLEFRRSRLLKELSNADVKNYKFYDKLVLQRDFTDLPYTEKQTADVPILEKDPEFDNNNVVMEWDIFTPLLKFKIRFVSKQECDAGDTPKEDVSNGGTKASVANSKYIVKEAYIFWTNQNGKILGMAVCKVPASKTCDGEKASPTGATKTYLAVAVTLKQSSFEDQNIHYQYFDELFGLSKIEEPGSSNTGEIHKLNNFLFVESASYKKQEFNGGDCRKNRAKSLISGHGYFITEFKKNKEAASWENLYYLPHRIGQYITTPN</sequence>
<proteinExistence type="predicted"/>
<dbReference type="EMBL" id="GL379943">
    <property type="protein sequence ID" value="EGT37215.1"/>
    <property type="molecule type" value="Genomic_DNA"/>
</dbReference>
<dbReference type="AlphaFoldDB" id="G0NTE2"/>
<gene>
    <name evidence="1" type="ORF">CAEBREN_23116</name>
</gene>
<evidence type="ECO:0000313" key="1">
    <source>
        <dbReference type="EMBL" id="EGT37215.1"/>
    </source>
</evidence>
<evidence type="ECO:0000313" key="2">
    <source>
        <dbReference type="Proteomes" id="UP000008068"/>
    </source>
</evidence>
<protein>
    <submittedName>
        <fullName evidence="1">Uncharacterized protein</fullName>
    </submittedName>
</protein>
<dbReference type="OrthoDB" id="5836893at2759"/>
<dbReference type="HOGENOM" id="CLU_915953_0_0_1"/>
<dbReference type="OMA" id="IVKEAYI"/>
<name>G0NTE2_CAEBE</name>
<keyword evidence="2" id="KW-1185">Reference proteome</keyword>
<reference evidence="2" key="1">
    <citation type="submission" date="2011-07" db="EMBL/GenBank/DDBJ databases">
        <authorList>
            <consortium name="Caenorhabditis brenneri Sequencing and Analysis Consortium"/>
            <person name="Wilson R.K."/>
        </authorList>
    </citation>
    <scope>NUCLEOTIDE SEQUENCE [LARGE SCALE GENOMIC DNA]</scope>
    <source>
        <strain evidence="2">PB2801</strain>
    </source>
</reference>
<dbReference type="eggNOG" id="ENOG502THR4">
    <property type="taxonomic scope" value="Eukaryota"/>
</dbReference>
<dbReference type="InParanoid" id="G0NTE2"/>
<organism evidence="2">
    <name type="scientific">Caenorhabditis brenneri</name>
    <name type="common">Nematode worm</name>
    <dbReference type="NCBI Taxonomy" id="135651"/>
    <lineage>
        <taxon>Eukaryota</taxon>
        <taxon>Metazoa</taxon>
        <taxon>Ecdysozoa</taxon>
        <taxon>Nematoda</taxon>
        <taxon>Chromadorea</taxon>
        <taxon>Rhabditida</taxon>
        <taxon>Rhabditina</taxon>
        <taxon>Rhabditomorpha</taxon>
        <taxon>Rhabditoidea</taxon>
        <taxon>Rhabditidae</taxon>
        <taxon>Peloderinae</taxon>
        <taxon>Caenorhabditis</taxon>
    </lineage>
</organism>